<dbReference type="SUPFAM" id="SSF103473">
    <property type="entry name" value="MFS general substrate transporter"/>
    <property type="match status" value="1"/>
</dbReference>
<dbReference type="GO" id="GO:0016020">
    <property type="term" value="C:membrane"/>
    <property type="evidence" value="ECO:0007669"/>
    <property type="project" value="UniProtKB-SubCell"/>
</dbReference>
<evidence type="ECO:0000256" key="1">
    <source>
        <dbReference type="ARBA" id="ARBA00004141"/>
    </source>
</evidence>
<dbReference type="EMBL" id="MU855822">
    <property type="protein sequence ID" value="KAK3899186.1"/>
    <property type="molecule type" value="Genomic_DNA"/>
</dbReference>
<evidence type="ECO:0000256" key="7">
    <source>
        <dbReference type="SAM" id="Phobius"/>
    </source>
</evidence>
<dbReference type="InterPro" id="IPR036259">
    <property type="entry name" value="MFS_trans_sf"/>
</dbReference>
<evidence type="ECO:0000256" key="2">
    <source>
        <dbReference type="ARBA" id="ARBA00022448"/>
    </source>
</evidence>
<name>A0AAN6MFJ6_9PEZI</name>
<reference evidence="8" key="2">
    <citation type="submission" date="2023-05" db="EMBL/GenBank/DDBJ databases">
        <authorList>
            <consortium name="Lawrence Berkeley National Laboratory"/>
            <person name="Steindorff A."/>
            <person name="Hensen N."/>
            <person name="Bonometti L."/>
            <person name="Westerberg I."/>
            <person name="Brannstrom I.O."/>
            <person name="Guillou S."/>
            <person name="Cros-Aarteil S."/>
            <person name="Calhoun S."/>
            <person name="Haridas S."/>
            <person name="Kuo A."/>
            <person name="Mondo S."/>
            <person name="Pangilinan J."/>
            <person name="Riley R."/>
            <person name="Labutti K."/>
            <person name="Andreopoulos B."/>
            <person name="Lipzen A."/>
            <person name="Chen C."/>
            <person name="Yanf M."/>
            <person name="Daum C."/>
            <person name="Ng V."/>
            <person name="Clum A."/>
            <person name="Ohm R."/>
            <person name="Martin F."/>
            <person name="Silar P."/>
            <person name="Natvig D."/>
            <person name="Lalanne C."/>
            <person name="Gautier V."/>
            <person name="Ament-Velasquez S.L."/>
            <person name="Kruys A."/>
            <person name="Hutchinson M.I."/>
            <person name="Powell A.J."/>
            <person name="Barry K."/>
            <person name="Miller A.N."/>
            <person name="Grigoriev I.V."/>
            <person name="Debuchy R."/>
            <person name="Gladieux P."/>
            <person name="Thoren M.H."/>
            <person name="Johannesson H."/>
        </authorList>
    </citation>
    <scope>NUCLEOTIDE SEQUENCE</scope>
    <source>
        <strain evidence="8">CBS 103.79</strain>
    </source>
</reference>
<evidence type="ECO:0000313" key="8">
    <source>
        <dbReference type="EMBL" id="KAK3899186.1"/>
    </source>
</evidence>
<keyword evidence="5 7" id="KW-0472">Membrane</keyword>
<feature type="transmembrane region" description="Helical" evidence="7">
    <location>
        <begin position="173"/>
        <end position="192"/>
    </location>
</feature>
<evidence type="ECO:0000256" key="6">
    <source>
        <dbReference type="SAM" id="MobiDB-lite"/>
    </source>
</evidence>
<sequence>MSEPKTDTSDIGQAQEHEGLEPETKGRPSGDVALALVDTAVATVITDEEERATARRIDMVLVPVMFITFGLQYMDKACLTGAALFGILIDLKLVQVEQAVPPAEGIVINLERYSYAQLIFYWGFLAGLVPGVYLAQRFPIGRYVAITMFLWGGVTVCTAAVNTYQGLYAQRFFLGLAEASVSPAFSLITVMWYKRSEVPLRYAIWYSASGLGVLIGSLLLYAIGHVKGALAPWRYQFIVIGCITCVWAIVIFFVLPNSPVNAFFLNDRQRVVAIERLRADQVGIENKTVKRHQVIETFTDIKTYWYMLMVFAVNLTNGAATGFGSIIVQSFGYTTFKSMLVLSGAGATVFIWLLVSGFISVYVKNSRSWLGMVSCLPVIAGSVMIWRSNWVNKATPLWGFYFISVFSTTLVMILTLMAANTAGYTKKALTSGLVWGAYCASNGVAPLLVFGREVGDHYPTTFKIIISMTSFAFVLLGLFRFYVLGINKKRDEIKKVEKLDADRTAFMDMTDKENPNFRYEA</sequence>
<keyword evidence="3 7" id="KW-0812">Transmembrane</keyword>
<reference evidence="8" key="1">
    <citation type="journal article" date="2023" name="Mol. Phylogenet. Evol.">
        <title>Genome-scale phylogeny and comparative genomics of the fungal order Sordariales.</title>
        <authorList>
            <person name="Hensen N."/>
            <person name="Bonometti L."/>
            <person name="Westerberg I."/>
            <person name="Brannstrom I.O."/>
            <person name="Guillou S."/>
            <person name="Cros-Aarteil S."/>
            <person name="Calhoun S."/>
            <person name="Haridas S."/>
            <person name="Kuo A."/>
            <person name="Mondo S."/>
            <person name="Pangilinan J."/>
            <person name="Riley R."/>
            <person name="LaButti K."/>
            <person name="Andreopoulos B."/>
            <person name="Lipzen A."/>
            <person name="Chen C."/>
            <person name="Yan M."/>
            <person name="Daum C."/>
            <person name="Ng V."/>
            <person name="Clum A."/>
            <person name="Steindorff A."/>
            <person name="Ohm R.A."/>
            <person name="Martin F."/>
            <person name="Silar P."/>
            <person name="Natvig D.O."/>
            <person name="Lalanne C."/>
            <person name="Gautier V."/>
            <person name="Ament-Velasquez S.L."/>
            <person name="Kruys A."/>
            <person name="Hutchinson M.I."/>
            <person name="Powell A.J."/>
            <person name="Barry K."/>
            <person name="Miller A.N."/>
            <person name="Grigoriev I.V."/>
            <person name="Debuchy R."/>
            <person name="Gladieux P."/>
            <person name="Hiltunen Thoren M."/>
            <person name="Johannesson H."/>
        </authorList>
    </citation>
    <scope>NUCLEOTIDE SEQUENCE</scope>
    <source>
        <strain evidence="8">CBS 103.79</strain>
    </source>
</reference>
<feature type="compositionally biased region" description="Basic and acidic residues" evidence="6">
    <location>
        <begin position="15"/>
        <end position="28"/>
    </location>
</feature>
<keyword evidence="2" id="KW-0813">Transport</keyword>
<comment type="subcellular location">
    <subcellularLocation>
        <location evidence="1">Membrane</location>
        <topology evidence="1">Multi-pass membrane protein</topology>
    </subcellularLocation>
</comment>
<feature type="transmembrane region" description="Helical" evidence="7">
    <location>
        <begin position="204"/>
        <end position="223"/>
    </location>
</feature>
<dbReference type="Gene3D" id="1.20.1250.20">
    <property type="entry name" value="MFS general substrate transporter like domains"/>
    <property type="match status" value="1"/>
</dbReference>
<feature type="transmembrane region" description="Helical" evidence="7">
    <location>
        <begin position="304"/>
        <end position="328"/>
    </location>
</feature>
<dbReference type="PANTHER" id="PTHR43791:SF55">
    <property type="entry name" value="TRANSPORTER, PUTATIVE (AFU_ORTHOLOGUE AFUA_6G01820)-RELATED"/>
    <property type="match status" value="1"/>
</dbReference>
<feature type="transmembrane region" description="Helical" evidence="7">
    <location>
        <begin position="464"/>
        <end position="485"/>
    </location>
</feature>
<gene>
    <name evidence="8" type="ORF">C8A05DRAFT_37222</name>
</gene>
<dbReference type="Pfam" id="PF07690">
    <property type="entry name" value="MFS_1"/>
    <property type="match status" value="1"/>
</dbReference>
<dbReference type="GO" id="GO:0022857">
    <property type="term" value="F:transmembrane transporter activity"/>
    <property type="evidence" value="ECO:0007669"/>
    <property type="project" value="InterPro"/>
</dbReference>
<keyword evidence="4 7" id="KW-1133">Transmembrane helix</keyword>
<accession>A0AAN6MFJ6</accession>
<organism evidence="8 9">
    <name type="scientific">Staphylotrichum tortipilum</name>
    <dbReference type="NCBI Taxonomy" id="2831512"/>
    <lineage>
        <taxon>Eukaryota</taxon>
        <taxon>Fungi</taxon>
        <taxon>Dikarya</taxon>
        <taxon>Ascomycota</taxon>
        <taxon>Pezizomycotina</taxon>
        <taxon>Sordariomycetes</taxon>
        <taxon>Sordariomycetidae</taxon>
        <taxon>Sordariales</taxon>
        <taxon>Chaetomiaceae</taxon>
        <taxon>Staphylotrichum</taxon>
    </lineage>
</organism>
<protein>
    <submittedName>
        <fullName evidence="8">Major facilitator superfamily domain-containing protein</fullName>
    </submittedName>
</protein>
<dbReference type="PANTHER" id="PTHR43791">
    <property type="entry name" value="PERMEASE-RELATED"/>
    <property type="match status" value="1"/>
</dbReference>
<feature type="transmembrane region" description="Helical" evidence="7">
    <location>
        <begin position="142"/>
        <end position="161"/>
    </location>
</feature>
<evidence type="ECO:0000256" key="4">
    <source>
        <dbReference type="ARBA" id="ARBA00022989"/>
    </source>
</evidence>
<keyword evidence="9" id="KW-1185">Reference proteome</keyword>
<evidence type="ECO:0000313" key="9">
    <source>
        <dbReference type="Proteomes" id="UP001303889"/>
    </source>
</evidence>
<feature type="transmembrane region" description="Helical" evidence="7">
    <location>
        <begin position="340"/>
        <end position="363"/>
    </location>
</feature>
<evidence type="ECO:0000256" key="3">
    <source>
        <dbReference type="ARBA" id="ARBA00022692"/>
    </source>
</evidence>
<dbReference type="Proteomes" id="UP001303889">
    <property type="component" value="Unassembled WGS sequence"/>
</dbReference>
<feature type="transmembrane region" description="Helical" evidence="7">
    <location>
        <begin position="398"/>
        <end position="419"/>
    </location>
</feature>
<comment type="caution">
    <text evidence="8">The sequence shown here is derived from an EMBL/GenBank/DDBJ whole genome shotgun (WGS) entry which is preliminary data.</text>
</comment>
<feature type="transmembrane region" description="Helical" evidence="7">
    <location>
        <begin position="235"/>
        <end position="255"/>
    </location>
</feature>
<proteinExistence type="predicted"/>
<feature type="transmembrane region" description="Helical" evidence="7">
    <location>
        <begin position="118"/>
        <end position="136"/>
    </location>
</feature>
<feature type="region of interest" description="Disordered" evidence="6">
    <location>
        <begin position="1"/>
        <end position="29"/>
    </location>
</feature>
<evidence type="ECO:0000256" key="5">
    <source>
        <dbReference type="ARBA" id="ARBA00023136"/>
    </source>
</evidence>
<feature type="transmembrane region" description="Helical" evidence="7">
    <location>
        <begin position="369"/>
        <end position="386"/>
    </location>
</feature>
<dbReference type="AlphaFoldDB" id="A0AAN6MFJ6"/>
<dbReference type="InterPro" id="IPR011701">
    <property type="entry name" value="MFS"/>
</dbReference>